<evidence type="ECO:0000313" key="1">
    <source>
        <dbReference type="EMBL" id="CAD8060221.1"/>
    </source>
</evidence>
<name>A0A8S1L081_PARPR</name>
<dbReference type="AlphaFoldDB" id="A0A8S1L081"/>
<sequence>MKTKMKKIFPSNTQNYNSVPQLEHDNGSLYKMHQSTISKPPLSIVPSEANQSYYQIIEKNKLLYLDQYSQYNEMKFMENMAGLRPKSEKLSLLENFLNMFEDMVSCLIVIQNTLLLIDFEAPDFAQIYGYSPNTMADILNKDIKTLENLHLELEFQSSLRFLETVLEALQFNPEQANKIHQLDVKAWSQKCYNHLNNYIGIQQQSNASKQSLLCPCFK</sequence>
<protein>
    <submittedName>
        <fullName evidence="1">Uncharacterized protein</fullName>
    </submittedName>
</protein>
<dbReference type="Proteomes" id="UP000688137">
    <property type="component" value="Unassembled WGS sequence"/>
</dbReference>
<comment type="caution">
    <text evidence="1">The sequence shown here is derived from an EMBL/GenBank/DDBJ whole genome shotgun (WGS) entry which is preliminary data.</text>
</comment>
<dbReference type="EMBL" id="CAJJDM010000029">
    <property type="protein sequence ID" value="CAD8060221.1"/>
    <property type="molecule type" value="Genomic_DNA"/>
</dbReference>
<dbReference type="OMA" id="PNTMADI"/>
<accession>A0A8S1L081</accession>
<evidence type="ECO:0000313" key="2">
    <source>
        <dbReference type="Proteomes" id="UP000688137"/>
    </source>
</evidence>
<proteinExistence type="predicted"/>
<reference evidence="1" key="1">
    <citation type="submission" date="2021-01" db="EMBL/GenBank/DDBJ databases">
        <authorList>
            <consortium name="Genoscope - CEA"/>
            <person name="William W."/>
        </authorList>
    </citation>
    <scope>NUCLEOTIDE SEQUENCE</scope>
</reference>
<gene>
    <name evidence="1" type="ORF">PPRIM_AZ9-3.1.T0300026</name>
</gene>
<organism evidence="1 2">
    <name type="scientific">Paramecium primaurelia</name>
    <dbReference type="NCBI Taxonomy" id="5886"/>
    <lineage>
        <taxon>Eukaryota</taxon>
        <taxon>Sar</taxon>
        <taxon>Alveolata</taxon>
        <taxon>Ciliophora</taxon>
        <taxon>Intramacronucleata</taxon>
        <taxon>Oligohymenophorea</taxon>
        <taxon>Peniculida</taxon>
        <taxon>Parameciidae</taxon>
        <taxon>Paramecium</taxon>
    </lineage>
</organism>
<keyword evidence="2" id="KW-1185">Reference proteome</keyword>